<gene>
    <name evidence="2" type="ORF">EVOR1521_LOCUS25442</name>
</gene>
<name>A0AA36NCZ0_9DINO</name>
<evidence type="ECO:0000313" key="2">
    <source>
        <dbReference type="EMBL" id="CAJ1402592.1"/>
    </source>
</evidence>
<accession>A0AA36NCZ0</accession>
<feature type="region of interest" description="Disordered" evidence="1">
    <location>
        <begin position="27"/>
        <end position="51"/>
    </location>
</feature>
<evidence type="ECO:0000256" key="1">
    <source>
        <dbReference type="SAM" id="MobiDB-lite"/>
    </source>
</evidence>
<reference evidence="2" key="1">
    <citation type="submission" date="2023-08" db="EMBL/GenBank/DDBJ databases">
        <authorList>
            <person name="Chen Y."/>
            <person name="Shah S."/>
            <person name="Dougan E. K."/>
            <person name="Thang M."/>
            <person name="Chan C."/>
        </authorList>
    </citation>
    <scope>NUCLEOTIDE SEQUENCE</scope>
</reference>
<dbReference type="AlphaFoldDB" id="A0AA36NCZ0"/>
<keyword evidence="3" id="KW-1185">Reference proteome</keyword>
<sequence>MVVKVGSAFWTLQHLQAFNAYNACAEEQPVPPGTPTGRGSEAIDGDRRSGRALPRHGAVRALVLGAQRSGAGAGAEAGLNETRECIRPFAMSAWNLGASVSSACSFRPAPAL</sequence>
<dbReference type="Proteomes" id="UP001178507">
    <property type="component" value="Unassembled WGS sequence"/>
</dbReference>
<comment type="caution">
    <text evidence="2">The sequence shown here is derived from an EMBL/GenBank/DDBJ whole genome shotgun (WGS) entry which is preliminary data.</text>
</comment>
<protein>
    <submittedName>
        <fullName evidence="2">Uncharacterized protein</fullName>
    </submittedName>
</protein>
<organism evidence="2 3">
    <name type="scientific">Effrenium voratum</name>
    <dbReference type="NCBI Taxonomy" id="2562239"/>
    <lineage>
        <taxon>Eukaryota</taxon>
        <taxon>Sar</taxon>
        <taxon>Alveolata</taxon>
        <taxon>Dinophyceae</taxon>
        <taxon>Suessiales</taxon>
        <taxon>Symbiodiniaceae</taxon>
        <taxon>Effrenium</taxon>
    </lineage>
</organism>
<evidence type="ECO:0000313" key="3">
    <source>
        <dbReference type="Proteomes" id="UP001178507"/>
    </source>
</evidence>
<dbReference type="EMBL" id="CAUJNA010003460">
    <property type="protein sequence ID" value="CAJ1402592.1"/>
    <property type="molecule type" value="Genomic_DNA"/>
</dbReference>
<proteinExistence type="predicted"/>